<dbReference type="InterPro" id="IPR036322">
    <property type="entry name" value="WD40_repeat_dom_sf"/>
</dbReference>
<evidence type="ECO:0000313" key="2">
    <source>
        <dbReference type="EMBL" id="GAX18015.1"/>
    </source>
</evidence>
<accession>A0A1Z5JVD7</accession>
<name>A0A1Z5JVD7_FISSO</name>
<dbReference type="InterPro" id="IPR015943">
    <property type="entry name" value="WD40/YVTN_repeat-like_dom_sf"/>
</dbReference>
<dbReference type="AlphaFoldDB" id="A0A1Z5JVD7"/>
<evidence type="ECO:0000313" key="3">
    <source>
        <dbReference type="Proteomes" id="UP000198406"/>
    </source>
</evidence>
<evidence type="ECO:0000256" key="1">
    <source>
        <dbReference type="SAM" id="SignalP"/>
    </source>
</evidence>
<feature type="chain" id="PRO_5012148033" description="Anaphase-promoting complex subunit 4 WD40 domain-containing protein" evidence="1">
    <location>
        <begin position="25"/>
        <end position="338"/>
    </location>
</feature>
<dbReference type="SUPFAM" id="SSF50978">
    <property type="entry name" value="WD40 repeat-like"/>
    <property type="match status" value="1"/>
</dbReference>
<dbReference type="OrthoDB" id="674604at2759"/>
<sequence length="338" mass="37311">MLLAAVVAALIINNLQLHLPGTLTQGEGVTSLAQLKTDRELLFLCGTKQGSLWTFSFKDDGVQQHNKVQVTNGRYPIFSMAVDENDGTVFCGGSDRFVTVLAATHRDDNNHFIATELQRLGPHTGWVQDVFLASPNLLYSIGCNCIESWQKQSDRKWKPGKRFVIESDVAMGCTLSSDLLCLACRKDTLYAGGVDGRIHAFRKDEHSAVAAHKGRVNALMTTTIRGIDSVLTASHDGWVYQWKMQPDDQTRLERVQAFQSQERNTAILQIRLDKNDTEGCFVVGTSRGTILLLSDSMDLLQTFCLPEPVAITAFLHVPDAKMVLVAHSLGLGAFHYSS</sequence>
<protein>
    <recommendedName>
        <fullName evidence="4">Anaphase-promoting complex subunit 4 WD40 domain-containing protein</fullName>
    </recommendedName>
</protein>
<dbReference type="Proteomes" id="UP000198406">
    <property type="component" value="Unassembled WGS sequence"/>
</dbReference>
<dbReference type="InParanoid" id="A0A1Z5JVD7"/>
<feature type="signal peptide" evidence="1">
    <location>
        <begin position="1"/>
        <end position="24"/>
    </location>
</feature>
<reference evidence="2 3" key="1">
    <citation type="journal article" date="2015" name="Plant Cell">
        <title>Oil accumulation by the oleaginous diatom Fistulifera solaris as revealed by the genome and transcriptome.</title>
        <authorList>
            <person name="Tanaka T."/>
            <person name="Maeda Y."/>
            <person name="Veluchamy A."/>
            <person name="Tanaka M."/>
            <person name="Abida H."/>
            <person name="Marechal E."/>
            <person name="Bowler C."/>
            <person name="Muto M."/>
            <person name="Sunaga Y."/>
            <person name="Tanaka M."/>
            <person name="Yoshino T."/>
            <person name="Taniguchi T."/>
            <person name="Fukuda Y."/>
            <person name="Nemoto M."/>
            <person name="Matsumoto M."/>
            <person name="Wong P.S."/>
            <person name="Aburatani S."/>
            <person name="Fujibuchi W."/>
        </authorList>
    </citation>
    <scope>NUCLEOTIDE SEQUENCE [LARGE SCALE GENOMIC DNA]</scope>
    <source>
        <strain evidence="2 3">JPCC DA0580</strain>
    </source>
</reference>
<gene>
    <name evidence="2" type="ORF">FisN_18Hh228</name>
</gene>
<keyword evidence="1" id="KW-0732">Signal</keyword>
<keyword evidence="3" id="KW-1185">Reference proteome</keyword>
<organism evidence="2 3">
    <name type="scientific">Fistulifera solaris</name>
    <name type="common">Oleaginous diatom</name>
    <dbReference type="NCBI Taxonomy" id="1519565"/>
    <lineage>
        <taxon>Eukaryota</taxon>
        <taxon>Sar</taxon>
        <taxon>Stramenopiles</taxon>
        <taxon>Ochrophyta</taxon>
        <taxon>Bacillariophyta</taxon>
        <taxon>Bacillariophyceae</taxon>
        <taxon>Bacillariophycidae</taxon>
        <taxon>Naviculales</taxon>
        <taxon>Naviculaceae</taxon>
        <taxon>Fistulifera</taxon>
    </lineage>
</organism>
<evidence type="ECO:0008006" key="4">
    <source>
        <dbReference type="Google" id="ProtNLM"/>
    </source>
</evidence>
<comment type="caution">
    <text evidence="2">The sequence shown here is derived from an EMBL/GenBank/DDBJ whole genome shotgun (WGS) entry which is preliminary data.</text>
</comment>
<dbReference type="EMBL" id="BDSP01000123">
    <property type="protein sequence ID" value="GAX18015.1"/>
    <property type="molecule type" value="Genomic_DNA"/>
</dbReference>
<dbReference type="Gene3D" id="2.130.10.10">
    <property type="entry name" value="YVTN repeat-like/Quinoprotein amine dehydrogenase"/>
    <property type="match status" value="1"/>
</dbReference>
<proteinExistence type="predicted"/>